<protein>
    <submittedName>
        <fullName evidence="1">Uncharacterized protein</fullName>
    </submittedName>
</protein>
<evidence type="ECO:0000313" key="1">
    <source>
        <dbReference type="EMBL" id="GGB99478.1"/>
    </source>
</evidence>
<reference evidence="1" key="1">
    <citation type="journal article" date="2014" name="Int. J. Syst. Evol. Microbiol.">
        <title>Complete genome sequence of Corynebacterium casei LMG S-19264T (=DSM 44701T), isolated from a smear-ripened cheese.</title>
        <authorList>
            <consortium name="US DOE Joint Genome Institute (JGI-PGF)"/>
            <person name="Walter F."/>
            <person name="Albersmeier A."/>
            <person name="Kalinowski J."/>
            <person name="Ruckert C."/>
        </authorList>
    </citation>
    <scope>NUCLEOTIDE SEQUENCE</scope>
    <source>
        <strain evidence="1">CCM 7086</strain>
    </source>
</reference>
<organism evidence="1 2">
    <name type="scientific">Oxalicibacterium flavum</name>
    <dbReference type="NCBI Taxonomy" id="179467"/>
    <lineage>
        <taxon>Bacteria</taxon>
        <taxon>Pseudomonadati</taxon>
        <taxon>Pseudomonadota</taxon>
        <taxon>Betaproteobacteria</taxon>
        <taxon>Burkholderiales</taxon>
        <taxon>Oxalobacteraceae</taxon>
        <taxon>Oxalicibacterium</taxon>
    </lineage>
</organism>
<comment type="caution">
    <text evidence="1">The sequence shown here is derived from an EMBL/GenBank/DDBJ whole genome shotgun (WGS) entry which is preliminary data.</text>
</comment>
<sequence length="77" mass="8725">MACDHKKVLDLAKAGAWEESHALVQVHGDELSCQIHGYLHRVEGDLGNARYWYGRGNSRLPDNSLDEEFARLYARLA</sequence>
<gene>
    <name evidence="1" type="ORF">GCM10007205_06010</name>
</gene>
<keyword evidence="2" id="KW-1185">Reference proteome</keyword>
<dbReference type="AlphaFoldDB" id="A0A8J2XXB5"/>
<proteinExistence type="predicted"/>
<dbReference type="EMBL" id="BMCG01000001">
    <property type="protein sequence ID" value="GGB99478.1"/>
    <property type="molecule type" value="Genomic_DNA"/>
</dbReference>
<dbReference type="RefSeq" id="WP_188394671.1">
    <property type="nucleotide sequence ID" value="NZ_BMCG01000001.1"/>
</dbReference>
<accession>A0A8J2XXB5</accession>
<dbReference type="Proteomes" id="UP000620266">
    <property type="component" value="Unassembled WGS sequence"/>
</dbReference>
<reference evidence="1" key="2">
    <citation type="submission" date="2020-09" db="EMBL/GenBank/DDBJ databases">
        <authorList>
            <person name="Sun Q."/>
            <person name="Sedlacek I."/>
        </authorList>
    </citation>
    <scope>NUCLEOTIDE SEQUENCE</scope>
    <source>
        <strain evidence="1">CCM 7086</strain>
    </source>
</reference>
<name>A0A8J2XXB5_9BURK</name>
<evidence type="ECO:0000313" key="2">
    <source>
        <dbReference type="Proteomes" id="UP000620266"/>
    </source>
</evidence>